<protein>
    <submittedName>
        <fullName evidence="2">Uncharacterized protein</fullName>
    </submittedName>
</protein>
<keyword evidence="1" id="KW-1133">Transmembrane helix</keyword>
<dbReference type="eggNOG" id="ENOG502S3TR">
    <property type="taxonomic scope" value="Eukaryota"/>
</dbReference>
<keyword evidence="3" id="KW-1185">Reference proteome</keyword>
<dbReference type="HOGENOM" id="CLU_1273799_0_0_1"/>
<dbReference type="EnsemblPlants" id="Bo5g021550.1">
    <property type="protein sequence ID" value="Bo5g021550.1"/>
    <property type="gene ID" value="Bo5g021550"/>
</dbReference>
<reference evidence="2" key="2">
    <citation type="submission" date="2015-03" db="UniProtKB">
        <authorList>
            <consortium name="EnsemblPlants"/>
        </authorList>
    </citation>
    <scope>IDENTIFICATION</scope>
</reference>
<accession>A0A0D3CAP1</accession>
<dbReference type="STRING" id="109376.A0A0D3CAP1"/>
<evidence type="ECO:0000256" key="1">
    <source>
        <dbReference type="SAM" id="Phobius"/>
    </source>
</evidence>
<organism evidence="2 3">
    <name type="scientific">Brassica oleracea var. oleracea</name>
    <dbReference type="NCBI Taxonomy" id="109376"/>
    <lineage>
        <taxon>Eukaryota</taxon>
        <taxon>Viridiplantae</taxon>
        <taxon>Streptophyta</taxon>
        <taxon>Embryophyta</taxon>
        <taxon>Tracheophyta</taxon>
        <taxon>Spermatophyta</taxon>
        <taxon>Magnoliopsida</taxon>
        <taxon>eudicotyledons</taxon>
        <taxon>Gunneridae</taxon>
        <taxon>Pentapetalae</taxon>
        <taxon>rosids</taxon>
        <taxon>malvids</taxon>
        <taxon>Brassicales</taxon>
        <taxon>Brassicaceae</taxon>
        <taxon>Brassiceae</taxon>
        <taxon>Brassica</taxon>
    </lineage>
</organism>
<reference evidence="2 3" key="1">
    <citation type="journal article" date="2014" name="Genome Biol.">
        <title>Transcriptome and methylome profiling reveals relics of genome dominance in the mesopolyploid Brassica oleracea.</title>
        <authorList>
            <person name="Parkin I.A."/>
            <person name="Koh C."/>
            <person name="Tang H."/>
            <person name="Robinson S.J."/>
            <person name="Kagale S."/>
            <person name="Clarke W.E."/>
            <person name="Town C.D."/>
            <person name="Nixon J."/>
            <person name="Krishnakumar V."/>
            <person name="Bidwell S.L."/>
            <person name="Denoeud F."/>
            <person name="Belcram H."/>
            <person name="Links M.G."/>
            <person name="Just J."/>
            <person name="Clarke C."/>
            <person name="Bender T."/>
            <person name="Huebert T."/>
            <person name="Mason A.S."/>
            <person name="Pires J.C."/>
            <person name="Barker G."/>
            <person name="Moore J."/>
            <person name="Walley P.G."/>
            <person name="Manoli S."/>
            <person name="Batley J."/>
            <person name="Edwards D."/>
            <person name="Nelson M.N."/>
            <person name="Wang X."/>
            <person name="Paterson A.H."/>
            <person name="King G."/>
            <person name="Bancroft I."/>
            <person name="Chalhoub B."/>
            <person name="Sharpe A.G."/>
        </authorList>
    </citation>
    <scope>NUCLEOTIDE SEQUENCE</scope>
    <source>
        <strain evidence="2 3">cv. TO1000</strain>
    </source>
</reference>
<feature type="transmembrane region" description="Helical" evidence="1">
    <location>
        <begin position="90"/>
        <end position="116"/>
    </location>
</feature>
<dbReference type="PANTHER" id="PTHR34774">
    <property type="entry name" value="EPHRIN-A3 PROTEIN"/>
    <property type="match status" value="1"/>
</dbReference>
<keyword evidence="1" id="KW-0472">Membrane</keyword>
<evidence type="ECO:0000313" key="2">
    <source>
        <dbReference type="EnsemblPlants" id="Bo5g021550.1"/>
    </source>
</evidence>
<dbReference type="Proteomes" id="UP000032141">
    <property type="component" value="Chromosome C5"/>
</dbReference>
<dbReference type="AlphaFoldDB" id="A0A0D3CAP1"/>
<keyword evidence="1" id="KW-0812">Transmembrane</keyword>
<sequence>MTQYILNVHVLGKPYNQRESVGHEKGPASKVLLQIIKSIRAPFEAPSVHPRLTSSFKENLADHLHQVIGNFNVQEDSDTRWECVYYSDEFIWESSCVVLFFLSLVSHFATFVLGFFRRGLVIIKTMVLDGIVSSPLRRHQSLKKQWEDLGSCSTVINRHRYLLTALLLLAFLCTVYLYFAVTLGSRHSSCYGLTGKDKAVCQFQHVQAISKGKLKFF</sequence>
<proteinExistence type="predicted"/>
<evidence type="ECO:0000313" key="3">
    <source>
        <dbReference type="Proteomes" id="UP000032141"/>
    </source>
</evidence>
<feature type="transmembrane region" description="Helical" evidence="1">
    <location>
        <begin position="161"/>
        <end position="181"/>
    </location>
</feature>
<name>A0A0D3CAP1_BRAOL</name>
<dbReference type="PANTHER" id="PTHR34774:SF1">
    <property type="entry name" value="EPHRIN-A3 PROTEIN"/>
    <property type="match status" value="1"/>
</dbReference>
<dbReference type="Gramene" id="Bo5g021550.1">
    <property type="protein sequence ID" value="Bo5g021550.1"/>
    <property type="gene ID" value="Bo5g021550"/>
</dbReference>